<organism evidence="2 3">
    <name type="scientific">Hypholoma sublateritium (strain FD-334 SS-4)</name>
    <dbReference type="NCBI Taxonomy" id="945553"/>
    <lineage>
        <taxon>Eukaryota</taxon>
        <taxon>Fungi</taxon>
        <taxon>Dikarya</taxon>
        <taxon>Basidiomycota</taxon>
        <taxon>Agaricomycotina</taxon>
        <taxon>Agaricomycetes</taxon>
        <taxon>Agaricomycetidae</taxon>
        <taxon>Agaricales</taxon>
        <taxon>Agaricineae</taxon>
        <taxon>Strophariaceae</taxon>
        <taxon>Hypholoma</taxon>
    </lineage>
</organism>
<feature type="region of interest" description="Disordered" evidence="1">
    <location>
        <begin position="309"/>
        <end position="360"/>
    </location>
</feature>
<feature type="region of interest" description="Disordered" evidence="1">
    <location>
        <begin position="1"/>
        <end position="24"/>
    </location>
</feature>
<reference evidence="3" key="1">
    <citation type="submission" date="2014-04" db="EMBL/GenBank/DDBJ databases">
        <title>Evolutionary Origins and Diversification of the Mycorrhizal Mutualists.</title>
        <authorList>
            <consortium name="DOE Joint Genome Institute"/>
            <consortium name="Mycorrhizal Genomics Consortium"/>
            <person name="Kohler A."/>
            <person name="Kuo A."/>
            <person name="Nagy L.G."/>
            <person name="Floudas D."/>
            <person name="Copeland A."/>
            <person name="Barry K.W."/>
            <person name="Cichocki N."/>
            <person name="Veneault-Fourrey C."/>
            <person name="LaButti K."/>
            <person name="Lindquist E.A."/>
            <person name="Lipzen A."/>
            <person name="Lundell T."/>
            <person name="Morin E."/>
            <person name="Murat C."/>
            <person name="Riley R."/>
            <person name="Ohm R."/>
            <person name="Sun H."/>
            <person name="Tunlid A."/>
            <person name="Henrissat B."/>
            <person name="Grigoriev I.V."/>
            <person name="Hibbett D.S."/>
            <person name="Martin F."/>
        </authorList>
    </citation>
    <scope>NUCLEOTIDE SEQUENCE [LARGE SCALE GENOMIC DNA]</scope>
    <source>
        <strain evidence="3">FD-334 SS-4</strain>
    </source>
</reference>
<gene>
    <name evidence="2" type="ORF">HYPSUDRAFT_207928</name>
</gene>
<keyword evidence="3" id="KW-1185">Reference proteome</keyword>
<protein>
    <submittedName>
        <fullName evidence="2">Uncharacterized protein</fullName>
    </submittedName>
</protein>
<sequence length="360" mass="38618">MSSENQRAARITPETRAQGVLNDAQQASARQETHTCALVAAPAAVTLLVLEPPLRTGAVSITPKAGYASAQQIICCALSARWVCTMDSSCAFCLGGQRALPTLLFKHVRDGARYAQMHKLRSARACRRLCGPSTNEAHARASGLVCSELIRRAPPSRLCAYMMTVRTEVRGTPCHGGTNSSALDGAHASFSLETRRPSPARAWNTPYAVKNEGALAIPPAVPPYPIEPRREAGKAHLCADRDVLAETVSDELADVTARPAVDAPQAPASDHDASASPDAMGSCWGPSISLHKNVIVWTTFVNVSSRCRGRQTAHRHANRIDPPRAFNDTRRTHHHHSALAQSLSHPGQTPATGRAWRHGA</sequence>
<dbReference type="Proteomes" id="UP000054270">
    <property type="component" value="Unassembled WGS sequence"/>
</dbReference>
<proteinExistence type="predicted"/>
<feature type="region of interest" description="Disordered" evidence="1">
    <location>
        <begin position="258"/>
        <end position="280"/>
    </location>
</feature>
<evidence type="ECO:0000256" key="1">
    <source>
        <dbReference type="SAM" id="MobiDB-lite"/>
    </source>
</evidence>
<dbReference type="EMBL" id="KN817646">
    <property type="protein sequence ID" value="KJA15378.1"/>
    <property type="molecule type" value="Genomic_DNA"/>
</dbReference>
<name>A0A0D2LWY3_HYPSF</name>
<evidence type="ECO:0000313" key="2">
    <source>
        <dbReference type="EMBL" id="KJA15378.1"/>
    </source>
</evidence>
<evidence type="ECO:0000313" key="3">
    <source>
        <dbReference type="Proteomes" id="UP000054270"/>
    </source>
</evidence>
<accession>A0A0D2LWY3</accession>
<dbReference type="AlphaFoldDB" id="A0A0D2LWY3"/>
<feature type="compositionally biased region" description="Basic and acidic residues" evidence="1">
    <location>
        <begin position="318"/>
        <end position="330"/>
    </location>
</feature>
<feature type="compositionally biased region" description="Low complexity" evidence="1">
    <location>
        <begin position="262"/>
        <end position="279"/>
    </location>
</feature>